<dbReference type="EMBL" id="CP155571">
    <property type="protein sequence ID" value="XFO74639.1"/>
    <property type="molecule type" value="Genomic_DNA"/>
</dbReference>
<keyword evidence="8" id="KW-1185">Reference proteome</keyword>
<feature type="chain" id="PRO_5045821092" description="TonB C-terminal domain-containing protein" evidence="5">
    <location>
        <begin position="26"/>
        <end position="139"/>
    </location>
</feature>
<organism evidence="7 8">
    <name type="scientific">Sporomusa acidovorans (strain ATCC 49682 / DSM 3132 / Mol)</name>
    <dbReference type="NCBI Taxonomy" id="1123286"/>
    <lineage>
        <taxon>Bacteria</taxon>
        <taxon>Bacillati</taxon>
        <taxon>Bacillota</taxon>
        <taxon>Negativicutes</taxon>
        <taxon>Selenomonadales</taxon>
        <taxon>Sporomusaceae</taxon>
        <taxon>Sporomusa</taxon>
    </lineage>
</organism>
<evidence type="ECO:0000256" key="2">
    <source>
        <dbReference type="ARBA" id="ARBA00022692"/>
    </source>
</evidence>
<feature type="signal peptide" evidence="5">
    <location>
        <begin position="1"/>
        <end position="25"/>
    </location>
</feature>
<evidence type="ECO:0000256" key="1">
    <source>
        <dbReference type="ARBA" id="ARBA00004167"/>
    </source>
</evidence>
<dbReference type="Pfam" id="PF03544">
    <property type="entry name" value="TonB_C"/>
    <property type="match status" value="1"/>
</dbReference>
<evidence type="ECO:0000313" key="7">
    <source>
        <dbReference type="EMBL" id="XFO74639.1"/>
    </source>
</evidence>
<keyword evidence="2" id="KW-0812">Transmembrane</keyword>
<comment type="subcellular location">
    <subcellularLocation>
        <location evidence="1">Membrane</location>
        <topology evidence="1">Single-pass membrane protein</topology>
    </subcellularLocation>
</comment>
<keyword evidence="4" id="KW-0472">Membrane</keyword>
<keyword evidence="5" id="KW-0732">Signal</keyword>
<evidence type="ECO:0000313" key="8">
    <source>
        <dbReference type="Proteomes" id="UP000216052"/>
    </source>
</evidence>
<reference evidence="7" key="1">
    <citation type="submission" date="2024-05" db="EMBL/GenBank/DDBJ databases">
        <title>Isolation and characterization of Sporomusa carbonis sp. nov., a carboxydotrophic hydrogenogen in the genus of Sporomusa isolated from a charcoal burning pile.</title>
        <authorList>
            <person name="Boeer T."/>
            <person name="Rosenbaum F."/>
            <person name="Eysell L."/>
            <person name="Mueller V."/>
            <person name="Daniel R."/>
            <person name="Poehlein A."/>
        </authorList>
    </citation>
    <scope>NUCLEOTIDE SEQUENCE [LARGE SCALE GENOMIC DNA]</scope>
    <source>
        <strain evidence="7">DSM 3132</strain>
    </source>
</reference>
<proteinExistence type="predicted"/>
<protein>
    <recommendedName>
        <fullName evidence="6">TonB C-terminal domain-containing protein</fullName>
    </recommendedName>
</protein>
<evidence type="ECO:0000256" key="3">
    <source>
        <dbReference type="ARBA" id="ARBA00022989"/>
    </source>
</evidence>
<dbReference type="NCBIfam" id="TIGR01352">
    <property type="entry name" value="tonB_Cterm"/>
    <property type="match status" value="1"/>
</dbReference>
<dbReference type="InterPro" id="IPR006260">
    <property type="entry name" value="TonB/TolA_C"/>
</dbReference>
<dbReference type="Proteomes" id="UP000216052">
    <property type="component" value="Chromosome"/>
</dbReference>
<gene>
    <name evidence="7" type="ORF">SPACI_047490</name>
</gene>
<dbReference type="InterPro" id="IPR037682">
    <property type="entry name" value="TonB_C"/>
</dbReference>
<sequence length="139" mass="15758">MNRKRFVIIATLLFFIIGVSLTVFAEEPTDNKIPERPDPKDVIHLKLISHSVYFPQEIKQKYSGQDFLIVLRFQVSAYGYVKDVNVYVSSGYSDLDDTLVESAKNFIFTPTYIKNKPVDSVCRVPIKGTVPAPDIDKGQ</sequence>
<name>A0ABZ3J9F0_SPOA4</name>
<dbReference type="SUPFAM" id="SSF74653">
    <property type="entry name" value="TolA/TonB C-terminal domain"/>
    <property type="match status" value="1"/>
</dbReference>
<feature type="domain" description="TonB C-terminal" evidence="6">
    <location>
        <begin position="55"/>
        <end position="126"/>
    </location>
</feature>
<keyword evidence="3" id="KW-1133">Transmembrane helix</keyword>
<accession>A0ABZ3J9F0</accession>
<evidence type="ECO:0000256" key="5">
    <source>
        <dbReference type="SAM" id="SignalP"/>
    </source>
</evidence>
<evidence type="ECO:0000256" key="4">
    <source>
        <dbReference type="ARBA" id="ARBA00023136"/>
    </source>
</evidence>
<dbReference type="RefSeq" id="WP_093793264.1">
    <property type="nucleotide sequence ID" value="NZ_CP155571.1"/>
</dbReference>
<evidence type="ECO:0000259" key="6">
    <source>
        <dbReference type="Pfam" id="PF03544"/>
    </source>
</evidence>
<dbReference type="Gene3D" id="3.30.1150.10">
    <property type="match status" value="1"/>
</dbReference>